<accession>A0A8K0JE07</accession>
<dbReference type="InterPro" id="IPR058581">
    <property type="entry name" value="TM_HPP"/>
</dbReference>
<dbReference type="PANTHER" id="PTHR33741">
    <property type="entry name" value="TRANSMEMBRANE PROTEIN DDB_G0269096-RELATED"/>
    <property type="match status" value="1"/>
</dbReference>
<evidence type="ECO:0000259" key="2">
    <source>
        <dbReference type="Pfam" id="PF04982"/>
    </source>
</evidence>
<reference evidence="3" key="1">
    <citation type="submission" date="2020-04" db="EMBL/GenBank/DDBJ databases">
        <title>Analysis of mating type loci in Filobasidium floriforme.</title>
        <authorList>
            <person name="Nowrousian M."/>
        </authorList>
    </citation>
    <scope>NUCLEOTIDE SEQUENCE</scope>
    <source>
        <strain evidence="3">CBS 6242</strain>
    </source>
</reference>
<name>A0A8K0JE07_9TREE</name>
<comment type="caution">
    <text evidence="3">The sequence shown here is derived from an EMBL/GenBank/DDBJ whole genome shotgun (WGS) entry which is preliminary data.</text>
</comment>
<evidence type="ECO:0000313" key="3">
    <source>
        <dbReference type="EMBL" id="KAG7527202.1"/>
    </source>
</evidence>
<feature type="domain" description="HPP transmembrane region" evidence="2">
    <location>
        <begin position="95"/>
        <end position="196"/>
    </location>
</feature>
<feature type="transmembrane region" description="Helical" evidence="1">
    <location>
        <begin position="172"/>
        <end position="191"/>
    </location>
</feature>
<evidence type="ECO:0000256" key="1">
    <source>
        <dbReference type="SAM" id="Phobius"/>
    </source>
</evidence>
<keyword evidence="1" id="KW-1133">Transmembrane helix</keyword>
<dbReference type="Proteomes" id="UP000812966">
    <property type="component" value="Unassembled WGS sequence"/>
</dbReference>
<protein>
    <recommendedName>
        <fullName evidence="2">HPP transmembrane region domain-containing protein</fullName>
    </recommendedName>
</protein>
<keyword evidence="4" id="KW-1185">Reference proteome</keyword>
<feature type="transmembrane region" description="Helical" evidence="1">
    <location>
        <begin position="49"/>
        <end position="69"/>
    </location>
</feature>
<dbReference type="Pfam" id="PF04982">
    <property type="entry name" value="TM_HPP"/>
    <property type="match status" value="1"/>
</dbReference>
<feature type="transmembrane region" description="Helical" evidence="1">
    <location>
        <begin position="81"/>
        <end position="105"/>
    </location>
</feature>
<sequence length="220" mass="23442">MDIPPSIGNATYPISYFLGYRKSHPKDEQDPLLIAKGLRSGGLMRKVEYWVHTLVAAYVGLILVGLTSKANPFASRGAPDIIGAFGAMAVLLCITLSSLIGVGVARLFALRVPPGTFPSGYENDWAAAATAAALALLVCQILESPSAPGGAAAVIACTNPAAYHMGWMYVGYVLSETLVAVGWALIINNLGTRRYPQWWIHESMIPKAHGEEGDKEQSEA</sequence>
<evidence type="ECO:0000313" key="4">
    <source>
        <dbReference type="Proteomes" id="UP000812966"/>
    </source>
</evidence>
<keyword evidence="1" id="KW-0812">Transmembrane</keyword>
<gene>
    <name evidence="3" type="ORF">FFLO_07169</name>
</gene>
<dbReference type="InterPro" id="IPR007065">
    <property type="entry name" value="HPP"/>
</dbReference>
<dbReference type="PANTHER" id="PTHR33741:SF5">
    <property type="entry name" value="TRANSMEMBRANE PROTEIN DDB_G0269096-RELATED"/>
    <property type="match status" value="1"/>
</dbReference>
<dbReference type="OrthoDB" id="2016548at2759"/>
<keyword evidence="1" id="KW-0472">Membrane</keyword>
<dbReference type="AlphaFoldDB" id="A0A8K0JE07"/>
<proteinExistence type="predicted"/>
<dbReference type="EMBL" id="JABELV010000429">
    <property type="protein sequence ID" value="KAG7527202.1"/>
    <property type="molecule type" value="Genomic_DNA"/>
</dbReference>
<organism evidence="3 4">
    <name type="scientific">Filobasidium floriforme</name>
    <dbReference type="NCBI Taxonomy" id="5210"/>
    <lineage>
        <taxon>Eukaryota</taxon>
        <taxon>Fungi</taxon>
        <taxon>Dikarya</taxon>
        <taxon>Basidiomycota</taxon>
        <taxon>Agaricomycotina</taxon>
        <taxon>Tremellomycetes</taxon>
        <taxon>Filobasidiales</taxon>
        <taxon>Filobasidiaceae</taxon>
        <taxon>Filobasidium</taxon>
    </lineage>
</organism>